<dbReference type="InterPro" id="IPR036388">
    <property type="entry name" value="WH-like_DNA-bd_sf"/>
</dbReference>
<dbReference type="Pfam" id="PF00196">
    <property type="entry name" value="GerE"/>
    <property type="match status" value="1"/>
</dbReference>
<evidence type="ECO:0000256" key="2">
    <source>
        <dbReference type="ARBA" id="ARBA00023125"/>
    </source>
</evidence>
<evidence type="ECO:0000256" key="1">
    <source>
        <dbReference type="ARBA" id="ARBA00023015"/>
    </source>
</evidence>
<dbReference type="PRINTS" id="PR00038">
    <property type="entry name" value="HTHLUXR"/>
</dbReference>
<dbReference type="SUPFAM" id="SSF46894">
    <property type="entry name" value="C-terminal effector domain of the bipartite response regulators"/>
    <property type="match status" value="1"/>
</dbReference>
<proteinExistence type="predicted"/>
<dbReference type="InterPro" id="IPR016032">
    <property type="entry name" value="Sig_transdc_resp-reg_C-effctor"/>
</dbReference>
<keyword evidence="1" id="KW-0805">Transcription regulation</keyword>
<dbReference type="Gene3D" id="1.10.10.10">
    <property type="entry name" value="Winged helix-like DNA-binding domain superfamily/Winged helix DNA-binding domain"/>
    <property type="match status" value="1"/>
</dbReference>
<dbReference type="SMART" id="SM00421">
    <property type="entry name" value="HTH_LUXR"/>
    <property type="match status" value="1"/>
</dbReference>
<feature type="region of interest" description="Disordered" evidence="4">
    <location>
        <begin position="1"/>
        <end position="73"/>
    </location>
</feature>
<dbReference type="PROSITE" id="PS50043">
    <property type="entry name" value="HTH_LUXR_2"/>
    <property type="match status" value="1"/>
</dbReference>
<name>A0ABV1UVU2_9ACTN</name>
<dbReference type="PANTHER" id="PTHR44688:SF16">
    <property type="entry name" value="DNA-BINDING TRANSCRIPTIONAL ACTIVATOR DEVR_DOSR"/>
    <property type="match status" value="1"/>
</dbReference>
<comment type="caution">
    <text evidence="6">The sequence shown here is derived from an EMBL/GenBank/DDBJ whole genome shotgun (WGS) entry which is preliminary data.</text>
</comment>
<keyword evidence="7" id="KW-1185">Reference proteome</keyword>
<dbReference type="Proteomes" id="UP001445472">
    <property type="component" value="Unassembled WGS sequence"/>
</dbReference>
<keyword evidence="3" id="KW-0804">Transcription</keyword>
<dbReference type="CDD" id="cd06170">
    <property type="entry name" value="LuxR_C_like"/>
    <property type="match status" value="1"/>
</dbReference>
<gene>
    <name evidence="6" type="ORF">ABT276_16365</name>
</gene>
<accession>A0ABV1UVU2</accession>
<sequence>MPCPSPGPGQALRHRRPRLPGDLPPSAGAVGRAPSARRGRRRGRAAALVRHVGRSAGSGRSPEDDCPPSRLTGRERQILRLAADDHDTGHIAEHPGISPKTVRHHLSRIFAELGTPSRLRTTLYAKRFTGRQWQPNGVPVEP</sequence>
<feature type="domain" description="HTH luxR-type" evidence="5">
    <location>
        <begin position="64"/>
        <end position="129"/>
    </location>
</feature>
<feature type="compositionally biased region" description="Basic residues" evidence="4">
    <location>
        <begin position="35"/>
        <end position="44"/>
    </location>
</feature>
<dbReference type="InterPro" id="IPR000792">
    <property type="entry name" value="Tscrpt_reg_LuxR_C"/>
</dbReference>
<evidence type="ECO:0000259" key="5">
    <source>
        <dbReference type="PROSITE" id="PS50043"/>
    </source>
</evidence>
<dbReference type="RefSeq" id="WP_351976611.1">
    <property type="nucleotide sequence ID" value="NZ_JBEPBX010000013.1"/>
</dbReference>
<evidence type="ECO:0000313" key="6">
    <source>
        <dbReference type="EMBL" id="MER6614910.1"/>
    </source>
</evidence>
<protein>
    <submittedName>
        <fullName evidence="6">Helix-turn-helix transcriptional regulator</fullName>
    </submittedName>
</protein>
<evidence type="ECO:0000256" key="3">
    <source>
        <dbReference type="ARBA" id="ARBA00023163"/>
    </source>
</evidence>
<dbReference type="EMBL" id="JBEPBX010000013">
    <property type="protein sequence ID" value="MER6614910.1"/>
    <property type="molecule type" value="Genomic_DNA"/>
</dbReference>
<organism evidence="6 7">
    <name type="scientific">Streptomyces xantholiticus</name>
    <dbReference type="NCBI Taxonomy" id="68285"/>
    <lineage>
        <taxon>Bacteria</taxon>
        <taxon>Bacillati</taxon>
        <taxon>Actinomycetota</taxon>
        <taxon>Actinomycetes</taxon>
        <taxon>Kitasatosporales</taxon>
        <taxon>Streptomycetaceae</taxon>
        <taxon>Streptomyces</taxon>
    </lineage>
</organism>
<dbReference type="PANTHER" id="PTHR44688">
    <property type="entry name" value="DNA-BINDING TRANSCRIPTIONAL ACTIVATOR DEVR_DOSR"/>
    <property type="match status" value="1"/>
</dbReference>
<evidence type="ECO:0000256" key="4">
    <source>
        <dbReference type="SAM" id="MobiDB-lite"/>
    </source>
</evidence>
<evidence type="ECO:0000313" key="7">
    <source>
        <dbReference type="Proteomes" id="UP001445472"/>
    </source>
</evidence>
<reference evidence="6 7" key="1">
    <citation type="submission" date="2024-06" db="EMBL/GenBank/DDBJ databases">
        <title>The Natural Products Discovery Center: Release of the First 8490 Sequenced Strains for Exploring Actinobacteria Biosynthetic Diversity.</title>
        <authorList>
            <person name="Kalkreuter E."/>
            <person name="Kautsar S.A."/>
            <person name="Yang D."/>
            <person name="Bader C.D."/>
            <person name="Teijaro C.N."/>
            <person name="Fluegel L."/>
            <person name="Davis C.M."/>
            <person name="Simpson J.R."/>
            <person name="Lauterbach L."/>
            <person name="Steele A.D."/>
            <person name="Gui C."/>
            <person name="Meng S."/>
            <person name="Li G."/>
            <person name="Viehrig K."/>
            <person name="Ye F."/>
            <person name="Su P."/>
            <person name="Kiefer A.F."/>
            <person name="Nichols A."/>
            <person name="Cepeda A.J."/>
            <person name="Yan W."/>
            <person name="Fan B."/>
            <person name="Jiang Y."/>
            <person name="Adhikari A."/>
            <person name="Zheng C.-J."/>
            <person name="Schuster L."/>
            <person name="Cowan T.M."/>
            <person name="Smanski M.J."/>
            <person name="Chevrette M.G."/>
            <person name="De Carvalho L.P.S."/>
            <person name="Shen B."/>
        </authorList>
    </citation>
    <scope>NUCLEOTIDE SEQUENCE [LARGE SCALE GENOMIC DNA]</scope>
    <source>
        <strain evidence="6 7">NPDC000837</strain>
    </source>
</reference>
<keyword evidence="2" id="KW-0238">DNA-binding</keyword>